<keyword evidence="1" id="KW-0472">Membrane</keyword>
<evidence type="ECO:0000313" key="3">
    <source>
        <dbReference type="Proteomes" id="UP000033831"/>
    </source>
</evidence>
<evidence type="ECO:0000256" key="1">
    <source>
        <dbReference type="SAM" id="Phobius"/>
    </source>
</evidence>
<gene>
    <name evidence="2" type="ORF">UW07_C0025G0002</name>
</gene>
<protein>
    <recommendedName>
        <fullName evidence="4">POTRA domain-containing protein</fullName>
    </recommendedName>
</protein>
<comment type="caution">
    <text evidence="2">The sequence shown here is derived from an EMBL/GenBank/DDBJ whole genome shotgun (WGS) entry which is preliminary data.</text>
</comment>
<sequence length="285" mass="32876">MRRNVLNSPRLTELKKKRRRAVSYKIFISLFGFSVIFALLAYLSHLDNLNIAEIQVSGNKVVETEMIKAETKRIISGKHLWLFPKTNILYYPQGTIEDSLREKFKRIKEINMSVKNDKTLEMVLEEREGKYIWCGAKPEAEKEKCYFADESGYIFDEAPYFSGEVYFKLYGLGEPAVENPLGSYFLQANFAQLMSFKDILGDFGMKPVALYHNQNGDLEFFLTKGKSASIRPKIILKADADFQNVAENLKAALNTEPLLSKFKNKYSSLLYIDLRFGNKVVYKFQ</sequence>
<reference evidence="2 3" key="1">
    <citation type="journal article" date="2015" name="Nature">
        <title>rRNA introns, odd ribosomes, and small enigmatic genomes across a large radiation of phyla.</title>
        <authorList>
            <person name="Brown C.T."/>
            <person name="Hug L.A."/>
            <person name="Thomas B.C."/>
            <person name="Sharon I."/>
            <person name="Castelle C.J."/>
            <person name="Singh A."/>
            <person name="Wilkins M.J."/>
            <person name="Williams K.H."/>
            <person name="Banfield J.F."/>
        </authorList>
    </citation>
    <scope>NUCLEOTIDE SEQUENCE [LARGE SCALE GENOMIC DNA]</scope>
</reference>
<evidence type="ECO:0000313" key="2">
    <source>
        <dbReference type="EMBL" id="KKT23243.1"/>
    </source>
</evidence>
<evidence type="ECO:0008006" key="4">
    <source>
        <dbReference type="Google" id="ProtNLM"/>
    </source>
</evidence>
<feature type="transmembrane region" description="Helical" evidence="1">
    <location>
        <begin position="21"/>
        <end position="43"/>
    </location>
</feature>
<keyword evidence="1" id="KW-0812">Transmembrane</keyword>
<proteinExistence type="predicted"/>
<dbReference type="AlphaFoldDB" id="A0A0G1FMN6"/>
<dbReference type="Proteomes" id="UP000033831">
    <property type="component" value="Unassembled WGS sequence"/>
</dbReference>
<keyword evidence="1" id="KW-1133">Transmembrane helix</keyword>
<dbReference type="EMBL" id="LCGX01000025">
    <property type="protein sequence ID" value="KKT23243.1"/>
    <property type="molecule type" value="Genomic_DNA"/>
</dbReference>
<accession>A0A0G1FMN6</accession>
<name>A0A0G1FMN6_9BACT</name>
<organism evidence="2 3">
    <name type="scientific">Candidatus Nomurabacteria bacterium GW2011_GWF2_43_8</name>
    <dbReference type="NCBI Taxonomy" id="1618779"/>
    <lineage>
        <taxon>Bacteria</taxon>
        <taxon>Candidatus Nomuraibacteriota</taxon>
    </lineage>
</organism>